<feature type="region of interest" description="Disordered" evidence="1">
    <location>
        <begin position="1"/>
        <end position="27"/>
    </location>
</feature>
<evidence type="ECO:0000313" key="3">
    <source>
        <dbReference type="Proteomes" id="UP000789572"/>
    </source>
</evidence>
<protein>
    <submittedName>
        <fullName evidence="2">4366_t:CDS:1</fullName>
    </submittedName>
</protein>
<proteinExistence type="predicted"/>
<dbReference type="Proteomes" id="UP000789572">
    <property type="component" value="Unassembled WGS sequence"/>
</dbReference>
<evidence type="ECO:0000313" key="2">
    <source>
        <dbReference type="EMBL" id="CAG8502606.1"/>
    </source>
</evidence>
<sequence>MSLRESIRRTISQSVSREFTRPSPTLSSPSSVIKHLEQQLVETQDYNDSLKFIFQGVFRGNFPSLYSHLPSSYVRSNDRAKVLPSPSHDFLLGDRKEFDVRLESTVYHIHSLENLDLNLHTKIPSQGKFMRTITLKKNPGSHLLEKAGKYGTGYKLSGPCHLLAGLNLMLFRLLD</sequence>
<dbReference type="AlphaFoldDB" id="A0A9N9F1T7"/>
<accession>A0A9N9F1T7</accession>
<evidence type="ECO:0000256" key="1">
    <source>
        <dbReference type="SAM" id="MobiDB-lite"/>
    </source>
</evidence>
<name>A0A9N9F1T7_9GLOM</name>
<reference evidence="2" key="1">
    <citation type="submission" date="2021-06" db="EMBL/GenBank/DDBJ databases">
        <authorList>
            <person name="Kallberg Y."/>
            <person name="Tangrot J."/>
            <person name="Rosling A."/>
        </authorList>
    </citation>
    <scope>NUCLEOTIDE SEQUENCE</scope>
    <source>
        <strain evidence="2">IA702</strain>
    </source>
</reference>
<dbReference type="EMBL" id="CAJVPJ010000257">
    <property type="protein sequence ID" value="CAG8502606.1"/>
    <property type="molecule type" value="Genomic_DNA"/>
</dbReference>
<gene>
    <name evidence="2" type="ORF">POCULU_LOCUS2651</name>
</gene>
<keyword evidence="3" id="KW-1185">Reference proteome</keyword>
<comment type="caution">
    <text evidence="2">The sequence shown here is derived from an EMBL/GenBank/DDBJ whole genome shotgun (WGS) entry which is preliminary data.</text>
</comment>
<organism evidence="2 3">
    <name type="scientific">Paraglomus occultum</name>
    <dbReference type="NCBI Taxonomy" id="144539"/>
    <lineage>
        <taxon>Eukaryota</taxon>
        <taxon>Fungi</taxon>
        <taxon>Fungi incertae sedis</taxon>
        <taxon>Mucoromycota</taxon>
        <taxon>Glomeromycotina</taxon>
        <taxon>Glomeromycetes</taxon>
        <taxon>Paraglomerales</taxon>
        <taxon>Paraglomeraceae</taxon>
        <taxon>Paraglomus</taxon>
    </lineage>
</organism>